<protein>
    <submittedName>
        <fullName evidence="1">Uncharacterized protein</fullName>
    </submittedName>
</protein>
<evidence type="ECO:0000313" key="1">
    <source>
        <dbReference type="EMBL" id="QJA60676.1"/>
    </source>
</evidence>
<evidence type="ECO:0000313" key="2">
    <source>
        <dbReference type="EMBL" id="QJA84068.1"/>
    </source>
</evidence>
<dbReference type="EMBL" id="MT141417">
    <property type="protein sequence ID" value="QJA60676.1"/>
    <property type="molecule type" value="Genomic_DNA"/>
</dbReference>
<dbReference type="EMBL" id="MT142523">
    <property type="protein sequence ID" value="QJA84068.1"/>
    <property type="molecule type" value="Genomic_DNA"/>
</dbReference>
<dbReference type="AlphaFoldDB" id="A0A6M3IT16"/>
<organism evidence="1">
    <name type="scientific">viral metagenome</name>
    <dbReference type="NCBI Taxonomy" id="1070528"/>
    <lineage>
        <taxon>unclassified sequences</taxon>
        <taxon>metagenomes</taxon>
        <taxon>organismal metagenomes</taxon>
    </lineage>
</organism>
<name>A0A6M3IT16_9ZZZZ</name>
<reference evidence="1" key="1">
    <citation type="submission" date="2020-03" db="EMBL/GenBank/DDBJ databases">
        <title>The deep terrestrial virosphere.</title>
        <authorList>
            <person name="Holmfeldt K."/>
            <person name="Nilsson E."/>
            <person name="Simone D."/>
            <person name="Lopez-Fernandez M."/>
            <person name="Wu X."/>
            <person name="de Brujin I."/>
            <person name="Lundin D."/>
            <person name="Andersson A."/>
            <person name="Bertilsson S."/>
            <person name="Dopson M."/>
        </authorList>
    </citation>
    <scope>NUCLEOTIDE SEQUENCE</scope>
    <source>
        <strain evidence="2">MM415A00229</strain>
        <strain evidence="1">MM415B01070</strain>
    </source>
</reference>
<proteinExistence type="predicted"/>
<accession>A0A6M3IT16</accession>
<sequence>MSVSKERKNLLVLVDEALFSFNKAWFDISTEEFSREEIMDLYNLILETGNFKKTIRTKSKKKAYYMKVGRKDA</sequence>
<gene>
    <name evidence="2" type="ORF">MM415A00229_0016</name>
    <name evidence="1" type="ORF">MM415B01070_0010</name>
</gene>